<dbReference type="EMBL" id="CABBZR010000001">
    <property type="protein sequence ID" value="VSJ50652.1"/>
    <property type="molecule type" value="Genomic_DNA"/>
</dbReference>
<dbReference type="NCBIfam" id="NF033771">
    <property type="entry name" value="colonize_BriC"/>
    <property type="match status" value="1"/>
</dbReference>
<evidence type="ECO:0000313" key="1">
    <source>
        <dbReference type="EMBL" id="VSJ50652.1"/>
    </source>
</evidence>
<gene>
    <name evidence="1" type="ORF">SAMEA104154639_00237</name>
</gene>
<dbReference type="AlphaFoldDB" id="A0A0I8RVJ1"/>
<proteinExistence type="predicted"/>
<accession>A0A0I8RVJ1</accession>
<dbReference type="Proteomes" id="UP000314170">
    <property type="component" value="Unassembled WGS sequence"/>
</dbReference>
<evidence type="ECO:0000313" key="2">
    <source>
        <dbReference type="Proteomes" id="UP000314170"/>
    </source>
</evidence>
<sequence>MRLERSHFLWKNAIQVEKLIVEEMGYKIDKKEIYYKCEPTTIYFKKVLAMTGTETFTVISTEDLEQTSGGLAVWEDGYSRWLYYREFAPYMRQGALNSYIDAWKYGFRTG</sequence>
<protein>
    <submittedName>
        <fullName evidence="1">Excreted peptide</fullName>
    </submittedName>
</protein>
<organism evidence="1 2">
    <name type="scientific">Streptococcus pneumoniae</name>
    <dbReference type="NCBI Taxonomy" id="1313"/>
    <lineage>
        <taxon>Bacteria</taxon>
        <taxon>Bacillati</taxon>
        <taxon>Bacillota</taxon>
        <taxon>Bacilli</taxon>
        <taxon>Lactobacillales</taxon>
        <taxon>Streptococcaceae</taxon>
        <taxon>Streptococcus</taxon>
    </lineage>
</organism>
<name>A0A0I8RVJ1_STREE</name>
<reference evidence="1 2" key="1">
    <citation type="submission" date="2019-04" db="EMBL/GenBank/DDBJ databases">
        <authorList>
            <consortium name="Pathogen Informatics"/>
        </authorList>
    </citation>
    <scope>NUCLEOTIDE SEQUENCE [LARGE SCALE GENOMIC DNA]</scope>
    <source>
        <strain evidence="1 2">GPSC38</strain>
    </source>
</reference>